<dbReference type="OrthoDB" id="5295305at2"/>
<dbReference type="InterPro" id="IPR051531">
    <property type="entry name" value="N-acetyltransferase"/>
</dbReference>
<dbReference type="Proteomes" id="UP000435243">
    <property type="component" value="Unassembled WGS sequence"/>
</dbReference>
<sequence>METVPTLTTTRFTMRPLQPGDEHVLFKSYSDPDLMRYWSRGPFDNVNDLRSWLFDRGWGGRTWVAVPHAGGDPVLRVIASEAGREISEIGYMIVPGHERQGIARECLTALITHLFRVDGVHRIFGDVDPRNIPSNRLLEGLGFTREAHLRDAMKTHLGWCDTWLWGLLEDEWSL</sequence>
<dbReference type="Gene3D" id="3.40.630.30">
    <property type="match status" value="1"/>
</dbReference>
<dbReference type="RefSeq" id="WP_160589784.1">
    <property type="nucleotide sequence ID" value="NZ_BAAAFP010000002.1"/>
</dbReference>
<keyword evidence="1 5" id="KW-0808">Transferase</keyword>
<keyword evidence="6" id="KW-1185">Reference proteome</keyword>
<evidence type="ECO:0000259" key="4">
    <source>
        <dbReference type="PROSITE" id="PS51186"/>
    </source>
</evidence>
<comment type="similarity">
    <text evidence="3">Belongs to the acetyltransferase family. RimJ subfamily.</text>
</comment>
<feature type="domain" description="N-acetyltransferase" evidence="4">
    <location>
        <begin position="12"/>
        <end position="169"/>
    </location>
</feature>
<dbReference type="EMBL" id="WTYY01000002">
    <property type="protein sequence ID" value="MXO87834.1"/>
    <property type="molecule type" value="Genomic_DNA"/>
</dbReference>
<proteinExistence type="inferred from homology"/>
<gene>
    <name evidence="5" type="ORF">GRI32_03675</name>
</gene>
<dbReference type="GO" id="GO:0016747">
    <property type="term" value="F:acyltransferase activity, transferring groups other than amino-acyl groups"/>
    <property type="evidence" value="ECO:0007669"/>
    <property type="project" value="InterPro"/>
</dbReference>
<reference evidence="5 6" key="1">
    <citation type="submission" date="2019-12" db="EMBL/GenBank/DDBJ databases">
        <title>Genomic-based taxomic classification of the family Erythrobacteraceae.</title>
        <authorList>
            <person name="Xu L."/>
        </authorList>
    </citation>
    <scope>NUCLEOTIDE SEQUENCE [LARGE SCALE GENOMIC DNA]</scope>
    <source>
        <strain evidence="5 6">JCM 16339</strain>
    </source>
</reference>
<evidence type="ECO:0000256" key="1">
    <source>
        <dbReference type="ARBA" id="ARBA00022679"/>
    </source>
</evidence>
<dbReference type="PROSITE" id="PS51186">
    <property type="entry name" value="GNAT"/>
    <property type="match status" value="1"/>
</dbReference>
<dbReference type="InterPro" id="IPR016181">
    <property type="entry name" value="Acyl_CoA_acyltransferase"/>
</dbReference>
<evidence type="ECO:0000256" key="3">
    <source>
        <dbReference type="ARBA" id="ARBA00038502"/>
    </source>
</evidence>
<keyword evidence="2" id="KW-0012">Acyltransferase</keyword>
<organism evidence="5 6">
    <name type="scientific">Alteraurantiacibacter aestuarii</name>
    <dbReference type="NCBI Taxonomy" id="650004"/>
    <lineage>
        <taxon>Bacteria</taxon>
        <taxon>Pseudomonadati</taxon>
        <taxon>Pseudomonadota</taxon>
        <taxon>Alphaproteobacteria</taxon>
        <taxon>Sphingomonadales</taxon>
        <taxon>Erythrobacteraceae</taxon>
        <taxon>Alteraurantiacibacter</taxon>
    </lineage>
</organism>
<dbReference type="Pfam" id="PF13302">
    <property type="entry name" value="Acetyltransf_3"/>
    <property type="match status" value="1"/>
</dbReference>
<dbReference type="SUPFAM" id="SSF55729">
    <property type="entry name" value="Acyl-CoA N-acyltransferases (Nat)"/>
    <property type="match status" value="1"/>
</dbReference>
<dbReference type="AlphaFoldDB" id="A0A844ZJU2"/>
<evidence type="ECO:0000256" key="2">
    <source>
        <dbReference type="ARBA" id="ARBA00023315"/>
    </source>
</evidence>
<dbReference type="PANTHER" id="PTHR43792:SF8">
    <property type="entry name" value="[RIBOSOMAL PROTEIN US5]-ALANINE N-ACETYLTRANSFERASE"/>
    <property type="match status" value="1"/>
</dbReference>
<protein>
    <submittedName>
        <fullName evidence="5">GNAT family N-acetyltransferase</fullName>
    </submittedName>
</protein>
<dbReference type="InterPro" id="IPR000182">
    <property type="entry name" value="GNAT_dom"/>
</dbReference>
<accession>A0A844ZJU2</accession>
<evidence type="ECO:0000313" key="6">
    <source>
        <dbReference type="Proteomes" id="UP000435243"/>
    </source>
</evidence>
<dbReference type="PANTHER" id="PTHR43792">
    <property type="entry name" value="GNAT FAMILY, PUTATIVE (AFU_ORTHOLOGUE AFUA_3G00765)-RELATED-RELATED"/>
    <property type="match status" value="1"/>
</dbReference>
<comment type="caution">
    <text evidence="5">The sequence shown here is derived from an EMBL/GenBank/DDBJ whole genome shotgun (WGS) entry which is preliminary data.</text>
</comment>
<evidence type="ECO:0000313" key="5">
    <source>
        <dbReference type="EMBL" id="MXO87834.1"/>
    </source>
</evidence>
<name>A0A844ZJU2_9SPHN</name>